<dbReference type="KEGG" id="nwl:NWFMUON74_61770"/>
<protein>
    <submittedName>
        <fullName evidence="1">Uncharacterized protein</fullName>
    </submittedName>
</protein>
<dbReference type="AlphaFoldDB" id="A0A7G1KT37"/>
<keyword evidence="2" id="KW-1185">Reference proteome</keyword>
<sequence length="170" mass="16412">MAGNKYIKLDPTTGALTEQAATDTSAGAADAGKIPALDGSGRLASSMMPAGIGADTASITTSEALAAGDFVNIWNSTGAKVRKADATTQGKEAHGFVLAAAASGAAATVYFEGPNTAVTGQTPGPVFLGTTAGAATSTPPSAAGNVVQRIGVATSATAINFEGSAPVVLA</sequence>
<dbReference type="RefSeq" id="WP_187685159.1">
    <property type="nucleotide sequence ID" value="NZ_AP023396.1"/>
</dbReference>
<gene>
    <name evidence="1" type="ORF">NWFMUON74_61770</name>
</gene>
<evidence type="ECO:0000313" key="1">
    <source>
        <dbReference type="EMBL" id="BCK58405.1"/>
    </source>
</evidence>
<evidence type="ECO:0000313" key="2">
    <source>
        <dbReference type="Proteomes" id="UP000516173"/>
    </source>
</evidence>
<name>A0A7G1KT37_9NOCA</name>
<proteinExistence type="predicted"/>
<dbReference type="GeneID" id="80350585"/>
<dbReference type="Proteomes" id="UP000516173">
    <property type="component" value="Chromosome"/>
</dbReference>
<dbReference type="EMBL" id="AP023396">
    <property type="protein sequence ID" value="BCK58405.1"/>
    <property type="molecule type" value="Genomic_DNA"/>
</dbReference>
<organism evidence="1 2">
    <name type="scientific">Nocardia wallacei</name>
    <dbReference type="NCBI Taxonomy" id="480035"/>
    <lineage>
        <taxon>Bacteria</taxon>
        <taxon>Bacillati</taxon>
        <taxon>Actinomycetota</taxon>
        <taxon>Actinomycetes</taxon>
        <taxon>Mycobacteriales</taxon>
        <taxon>Nocardiaceae</taxon>
        <taxon>Nocardia</taxon>
    </lineage>
</organism>
<accession>A0A7G1KT37</accession>
<reference evidence="1 2" key="1">
    <citation type="submission" date="2020-08" db="EMBL/GenBank/DDBJ databases">
        <title>Genome Sequencing of Nocardia wallacei strain FMUON74 and assembly.</title>
        <authorList>
            <person name="Toyokawa M."/>
            <person name="Uesaka K."/>
        </authorList>
    </citation>
    <scope>NUCLEOTIDE SEQUENCE [LARGE SCALE GENOMIC DNA]</scope>
    <source>
        <strain evidence="1 2">FMUON74</strain>
    </source>
</reference>